<feature type="region of interest" description="Disordered" evidence="2">
    <location>
        <begin position="1"/>
        <end position="22"/>
    </location>
</feature>
<dbReference type="Gene3D" id="3.30.1330.60">
    <property type="entry name" value="OmpA-like domain"/>
    <property type="match status" value="1"/>
</dbReference>
<dbReference type="PROSITE" id="PS51123">
    <property type="entry name" value="OMPA_2"/>
    <property type="match status" value="1"/>
</dbReference>
<dbReference type="SUPFAM" id="SSF103088">
    <property type="entry name" value="OmpA-like"/>
    <property type="match status" value="1"/>
</dbReference>
<dbReference type="InterPro" id="IPR036737">
    <property type="entry name" value="OmpA-like_sf"/>
</dbReference>
<gene>
    <name evidence="5" type="ORF">H6G74_21765</name>
</gene>
<evidence type="ECO:0000256" key="3">
    <source>
        <dbReference type="SAM" id="Phobius"/>
    </source>
</evidence>
<name>A0ABR8G194_9NOSO</name>
<feature type="domain" description="OmpA-like" evidence="4">
    <location>
        <begin position="467"/>
        <end position="592"/>
    </location>
</feature>
<evidence type="ECO:0000256" key="1">
    <source>
        <dbReference type="PROSITE-ProRule" id="PRU00473"/>
    </source>
</evidence>
<proteinExistence type="predicted"/>
<evidence type="ECO:0000259" key="4">
    <source>
        <dbReference type="PROSITE" id="PS51123"/>
    </source>
</evidence>
<evidence type="ECO:0000313" key="6">
    <source>
        <dbReference type="Proteomes" id="UP000603457"/>
    </source>
</evidence>
<accession>A0ABR8G194</accession>
<dbReference type="PANTHER" id="PTHR30329:SF21">
    <property type="entry name" value="LIPOPROTEIN YIAD-RELATED"/>
    <property type="match status" value="1"/>
</dbReference>
<dbReference type="InterPro" id="IPR006665">
    <property type="entry name" value="OmpA-like"/>
</dbReference>
<dbReference type="Proteomes" id="UP000603457">
    <property type="component" value="Unassembled WGS sequence"/>
</dbReference>
<evidence type="ECO:0000256" key="2">
    <source>
        <dbReference type="SAM" id="MobiDB-lite"/>
    </source>
</evidence>
<dbReference type="EMBL" id="JACJTB010000034">
    <property type="protein sequence ID" value="MBD2596937.1"/>
    <property type="molecule type" value="Genomic_DNA"/>
</dbReference>
<sequence length="595" mass="67103">MNHYPPNRVPPEAKSMNGESANLDSLNQDELNLLRSLLLGIEPSQLNKLYERLNNPQIQPEDISRLLPEAVVLRSKQDQQLVEAIVSTVEQAIQASVSQDENVLSEAFFPIIGPAARKAIATALDEMMQSLNQALENSLSPQSFQWRLEAKRTGKSFAEIVLLRTLIYRVEQIFLIHRQTGLLLHHVRLQQIAVQDPDLVAAMLTAIQDFVKDSFSVLQEDTLRSLRFGELTIWVEAGPQAIIAGIIRGKPPQELRAVFQAAIEKLHLKLGIELHSFTGETEPFQASEPYLESCLAVQYKTPARQNYAYAWAFLGLMAIAAGIWGFFAVRENIRWQTYLHKLNSQPGIVVLNTRYYNGKYFISGMRDPVAVDPNTLIQSTNLHPDQVIAKWQSYLSLEPKIITQRATELLQPPPTTKLQVDDSSILTASGYAPQKWILEAQKLWRFIPGVTQFQTKNLLANEFKELESAKNKIETTTFLFVEGKDELTPGETQKLPKLRTNFSSLFNLAQSLNKDVQVQIRGHTDTTGTESQNFILSQARANQIFAALNVPEINANKFKSVALGSKLPYQTELNLDARKLNRRVSFQVFITDKSN</sequence>
<evidence type="ECO:0000313" key="5">
    <source>
        <dbReference type="EMBL" id="MBD2596937.1"/>
    </source>
</evidence>
<dbReference type="RefSeq" id="WP_190969637.1">
    <property type="nucleotide sequence ID" value="NZ_JACJTB010000034.1"/>
</dbReference>
<dbReference type="Pfam" id="PF00691">
    <property type="entry name" value="OmpA"/>
    <property type="match status" value="1"/>
</dbReference>
<dbReference type="CDD" id="cd07185">
    <property type="entry name" value="OmpA_C-like"/>
    <property type="match status" value="1"/>
</dbReference>
<feature type="transmembrane region" description="Helical" evidence="3">
    <location>
        <begin position="308"/>
        <end position="329"/>
    </location>
</feature>
<dbReference type="PANTHER" id="PTHR30329">
    <property type="entry name" value="STATOR ELEMENT OF FLAGELLAR MOTOR COMPLEX"/>
    <property type="match status" value="1"/>
</dbReference>
<comment type="caution">
    <text evidence="5">The sequence shown here is derived from an EMBL/GenBank/DDBJ whole genome shotgun (WGS) entry which is preliminary data.</text>
</comment>
<keyword evidence="3" id="KW-0812">Transmembrane</keyword>
<protein>
    <submittedName>
        <fullName evidence="5">OmpA family protein</fullName>
    </submittedName>
</protein>
<keyword evidence="1 3" id="KW-0472">Membrane</keyword>
<dbReference type="InterPro" id="IPR050330">
    <property type="entry name" value="Bact_OuterMem_StrucFunc"/>
</dbReference>
<reference evidence="5 6" key="1">
    <citation type="journal article" date="2020" name="ISME J.">
        <title>Comparative genomics reveals insights into cyanobacterial evolution and habitat adaptation.</title>
        <authorList>
            <person name="Chen M.Y."/>
            <person name="Teng W.K."/>
            <person name="Zhao L."/>
            <person name="Hu C.X."/>
            <person name="Zhou Y.K."/>
            <person name="Han B.P."/>
            <person name="Song L.R."/>
            <person name="Shu W.S."/>
        </authorList>
    </citation>
    <scope>NUCLEOTIDE SEQUENCE [LARGE SCALE GENOMIC DNA]</scope>
    <source>
        <strain evidence="5 6">FACHB-130</strain>
    </source>
</reference>
<keyword evidence="3" id="KW-1133">Transmembrane helix</keyword>
<keyword evidence="6" id="KW-1185">Reference proteome</keyword>
<organism evidence="5 6">
    <name type="scientific">Nostoc spongiaeforme FACHB-130</name>
    <dbReference type="NCBI Taxonomy" id="1357510"/>
    <lineage>
        <taxon>Bacteria</taxon>
        <taxon>Bacillati</taxon>
        <taxon>Cyanobacteriota</taxon>
        <taxon>Cyanophyceae</taxon>
        <taxon>Nostocales</taxon>
        <taxon>Nostocaceae</taxon>
        <taxon>Nostoc</taxon>
    </lineage>
</organism>